<dbReference type="Proteomes" id="UP001595526">
    <property type="component" value="Unassembled WGS sequence"/>
</dbReference>
<evidence type="ECO:0000313" key="2">
    <source>
        <dbReference type="Proteomes" id="UP001595526"/>
    </source>
</evidence>
<evidence type="ECO:0000313" key="1">
    <source>
        <dbReference type="EMBL" id="MFC3197341.1"/>
    </source>
</evidence>
<keyword evidence="2" id="KW-1185">Reference proteome</keyword>
<proteinExistence type="predicted"/>
<organism evidence="1 2">
    <name type="scientific">Parapedobacter deserti</name>
    <dbReference type="NCBI Taxonomy" id="1912957"/>
    <lineage>
        <taxon>Bacteria</taxon>
        <taxon>Pseudomonadati</taxon>
        <taxon>Bacteroidota</taxon>
        <taxon>Sphingobacteriia</taxon>
        <taxon>Sphingobacteriales</taxon>
        <taxon>Sphingobacteriaceae</taxon>
        <taxon>Parapedobacter</taxon>
    </lineage>
</organism>
<accession>A0ABV7JH43</accession>
<dbReference type="Gene3D" id="2.60.40.10">
    <property type="entry name" value="Immunoglobulins"/>
    <property type="match status" value="3"/>
</dbReference>
<gene>
    <name evidence="1" type="ORF">ACFOET_06930</name>
</gene>
<dbReference type="InterPro" id="IPR013783">
    <property type="entry name" value="Ig-like_fold"/>
</dbReference>
<comment type="caution">
    <text evidence="1">The sequence shown here is derived from an EMBL/GenBank/DDBJ whole genome shotgun (WGS) entry which is preliminary data.</text>
</comment>
<dbReference type="EMBL" id="JBHRTA010000022">
    <property type="protein sequence ID" value="MFC3197341.1"/>
    <property type="molecule type" value="Genomic_DNA"/>
</dbReference>
<sequence length="328" mass="37360">MEKLLKYPKIQFRQARYCLLAIIAAAVWCMGACSEFFEKSITDDSIVLLSPGADAETNTYLVNFLWEPLDHALQYRLQLASPSFDSAALFHADTTLEKTMFSTTLQPGRYEWRVRGLNGSSGTAYTTRAFTIHEAALSMQTVLQVSPQDNFITSQRKLEMEWQGIFSAKSYRLQVDSNAFADEDNLLLDRSVAGTSFAYDVLDEARHQWRVRAENDTAQSRWSMVRSFIHDRTPPLPPALTAPANNVQVNRPVSLQWNASQDAAFYRLYVYRSDSTLLSAHFPLRLETTSYAFDAGTRGERILWRVRATDRAGNESGYSDWRSFVIRN</sequence>
<name>A0ABV7JH43_9SPHI</name>
<dbReference type="InterPro" id="IPR036116">
    <property type="entry name" value="FN3_sf"/>
</dbReference>
<dbReference type="SUPFAM" id="SSF49265">
    <property type="entry name" value="Fibronectin type III"/>
    <property type="match status" value="1"/>
</dbReference>
<evidence type="ECO:0008006" key="3">
    <source>
        <dbReference type="Google" id="ProtNLM"/>
    </source>
</evidence>
<reference evidence="2" key="1">
    <citation type="journal article" date="2019" name="Int. J. Syst. Evol. Microbiol.">
        <title>The Global Catalogue of Microorganisms (GCM) 10K type strain sequencing project: providing services to taxonomists for standard genome sequencing and annotation.</title>
        <authorList>
            <consortium name="The Broad Institute Genomics Platform"/>
            <consortium name="The Broad Institute Genome Sequencing Center for Infectious Disease"/>
            <person name="Wu L."/>
            <person name="Ma J."/>
        </authorList>
    </citation>
    <scope>NUCLEOTIDE SEQUENCE [LARGE SCALE GENOMIC DNA]</scope>
    <source>
        <strain evidence="2">KCTC 52416</strain>
    </source>
</reference>
<protein>
    <recommendedName>
        <fullName evidence="3">Fibronectin type-III domain-containing protein</fullName>
    </recommendedName>
</protein>
<dbReference type="RefSeq" id="WP_379020940.1">
    <property type="nucleotide sequence ID" value="NZ_JBHRTA010000022.1"/>
</dbReference>